<dbReference type="InterPro" id="IPR003231">
    <property type="entry name" value="ACP"/>
</dbReference>
<comment type="function">
    <text evidence="7">Carrier of the growing fatty acid chain in fatty acid biosynthesis.</text>
</comment>
<feature type="domain" description="Carrier" evidence="8">
    <location>
        <begin position="1"/>
        <end position="78"/>
    </location>
</feature>
<keyword evidence="4 7" id="KW-0276">Fatty acid metabolism</keyword>
<dbReference type="eggNOG" id="COG0236">
    <property type="taxonomic scope" value="Bacteria"/>
</dbReference>
<dbReference type="GO" id="GO:0000036">
    <property type="term" value="F:acyl carrier activity"/>
    <property type="evidence" value="ECO:0007669"/>
    <property type="project" value="UniProtKB-UniRule"/>
</dbReference>
<dbReference type="PANTHER" id="PTHR20863:SF76">
    <property type="entry name" value="CARRIER DOMAIN-CONTAINING PROTEIN"/>
    <property type="match status" value="1"/>
</dbReference>
<dbReference type="GO" id="GO:0009245">
    <property type="term" value="P:lipid A biosynthetic process"/>
    <property type="evidence" value="ECO:0007669"/>
    <property type="project" value="TreeGrafter"/>
</dbReference>
<proteinExistence type="inferred from homology"/>
<evidence type="ECO:0000256" key="7">
    <source>
        <dbReference type="HAMAP-Rule" id="MF_01217"/>
    </source>
</evidence>
<comment type="PTM">
    <text evidence="7">4'-phosphopantetheine is transferred from CoA to a specific serine of apo-ACP by AcpS. This modification is essential for activity because fatty acids are bound in thioester linkage to the sulfhydryl of the prosthetic group.</text>
</comment>
<comment type="pathway">
    <text evidence="7">Lipid metabolism; fatty acid biosynthesis.</text>
</comment>
<dbReference type="GO" id="GO:0005829">
    <property type="term" value="C:cytosol"/>
    <property type="evidence" value="ECO:0007669"/>
    <property type="project" value="TreeGrafter"/>
</dbReference>
<reference evidence="9 10" key="1">
    <citation type="submission" date="2011-02" db="EMBL/GenBank/DDBJ databases">
        <authorList>
            <person name="Muzny D."/>
            <person name="Qin X."/>
            <person name="Buhay C."/>
            <person name="Dugan-Rocha S."/>
            <person name="Ding Y."/>
            <person name="Chen G."/>
            <person name="Hawes A."/>
            <person name="Holder M."/>
            <person name="Jhangiani S."/>
            <person name="Johnson A."/>
            <person name="Khan Z."/>
            <person name="Li Z."/>
            <person name="Liu W."/>
            <person name="Liu X."/>
            <person name="Perez L."/>
            <person name="Shen H."/>
            <person name="Wang Q."/>
            <person name="Watt J."/>
            <person name="Xi L."/>
            <person name="Xin Y."/>
            <person name="Zhou J."/>
            <person name="Deng J."/>
            <person name="Jiang H."/>
            <person name="Liu Y."/>
            <person name="Qu J."/>
            <person name="Song X.-Z."/>
            <person name="Zhang L."/>
            <person name="Villasana D."/>
            <person name="Johnson A."/>
            <person name="Liu J."/>
            <person name="Liyanage D."/>
            <person name="Lorensuhewa L."/>
            <person name="Robinson T."/>
            <person name="Song A."/>
            <person name="Song B.-B."/>
            <person name="Dinh H."/>
            <person name="Thornton R."/>
            <person name="Coyle M."/>
            <person name="Francisco L."/>
            <person name="Jackson L."/>
            <person name="Javaid M."/>
            <person name="Korchina V."/>
            <person name="Kovar C."/>
            <person name="Mata R."/>
            <person name="Mathew T."/>
            <person name="Ngo R."/>
            <person name="Nguyen L."/>
            <person name="Nguyen N."/>
            <person name="Okwuonu G."/>
            <person name="Ongeri F."/>
            <person name="Pham C."/>
            <person name="Simmons D."/>
            <person name="Wilczek-Boney K."/>
            <person name="Hale W."/>
            <person name="Jakkamsetti A."/>
            <person name="Pham P."/>
            <person name="Ruth R."/>
            <person name="San Lucas F."/>
            <person name="Warren J."/>
            <person name="Zhang J."/>
            <person name="Zhao Z."/>
            <person name="Zhou C."/>
            <person name="Zhu D."/>
            <person name="Lee S."/>
            <person name="Bess C."/>
            <person name="Blankenburg K."/>
            <person name="Forbes L."/>
            <person name="Fu Q."/>
            <person name="Gubbala S."/>
            <person name="Hirani K."/>
            <person name="Jayaseelan J.C."/>
            <person name="Lara F."/>
            <person name="Munidasa M."/>
            <person name="Palculict T."/>
            <person name="Patil S."/>
            <person name="Pu L.-L."/>
            <person name="Saada N."/>
            <person name="Tang L."/>
            <person name="Weissenberger G."/>
            <person name="Zhu Y."/>
            <person name="Hemphill L."/>
            <person name="Shang Y."/>
            <person name="Youmans B."/>
            <person name="Ayvaz T."/>
            <person name="Ross M."/>
            <person name="Santibanez J."/>
            <person name="Aqrawi P."/>
            <person name="Gross S."/>
            <person name="Joshi V."/>
            <person name="Fowler G."/>
            <person name="Nazareth L."/>
            <person name="Reid J."/>
            <person name="Worley K."/>
            <person name="Petrosino J."/>
            <person name="Highlander S."/>
            <person name="Gibbs R."/>
        </authorList>
    </citation>
    <scope>NUCLEOTIDE SEQUENCE [LARGE SCALE GENOMIC DNA]</scope>
    <source>
        <strain evidence="9 10">DSM 15829</strain>
    </source>
</reference>
<evidence type="ECO:0000256" key="2">
    <source>
        <dbReference type="ARBA" id="ARBA00022516"/>
    </source>
</evidence>
<dbReference type="HAMAP" id="MF_01217">
    <property type="entry name" value="Acyl_carrier"/>
    <property type="match status" value="1"/>
</dbReference>
<dbReference type="PROSITE" id="PS50075">
    <property type="entry name" value="CARRIER"/>
    <property type="match status" value="1"/>
</dbReference>
<dbReference type="EMBL" id="ACGK02000001">
    <property type="protein sequence ID" value="EGF23898.1"/>
    <property type="molecule type" value="Genomic_DNA"/>
</dbReference>
<evidence type="ECO:0000256" key="1">
    <source>
        <dbReference type="ARBA" id="ARBA00022450"/>
    </source>
</evidence>
<gene>
    <name evidence="7" type="primary">acpP</name>
    <name evidence="9" type="ORF">HMPREF0091_10845</name>
</gene>
<dbReference type="RefSeq" id="WP_006303034.1">
    <property type="nucleotide sequence ID" value="NZ_ACGK02000001.1"/>
</dbReference>
<dbReference type="Pfam" id="PF00550">
    <property type="entry name" value="PP-binding"/>
    <property type="match status" value="1"/>
</dbReference>
<keyword evidence="2 7" id="KW-0444">Lipid biosynthesis</keyword>
<keyword evidence="6 7" id="KW-0275">Fatty acid biosynthesis</keyword>
<keyword evidence="10" id="KW-1185">Reference proteome</keyword>
<evidence type="ECO:0000256" key="5">
    <source>
        <dbReference type="ARBA" id="ARBA00023098"/>
    </source>
</evidence>
<dbReference type="InterPro" id="IPR036736">
    <property type="entry name" value="ACP-like_sf"/>
</dbReference>
<evidence type="ECO:0000256" key="3">
    <source>
        <dbReference type="ARBA" id="ARBA00022553"/>
    </source>
</evidence>
<name>F1T5G7_9ACTN</name>
<evidence type="ECO:0000256" key="4">
    <source>
        <dbReference type="ARBA" id="ARBA00022832"/>
    </source>
</evidence>
<evidence type="ECO:0000256" key="6">
    <source>
        <dbReference type="ARBA" id="ARBA00023160"/>
    </source>
</evidence>
<dbReference type="OrthoDB" id="3186649at2"/>
<dbReference type="Gene3D" id="1.10.1200.10">
    <property type="entry name" value="ACP-like"/>
    <property type="match status" value="1"/>
</dbReference>
<dbReference type="GeneID" id="93210444"/>
<dbReference type="AlphaFoldDB" id="F1T5G7"/>
<evidence type="ECO:0000313" key="10">
    <source>
        <dbReference type="Proteomes" id="UP000005947"/>
    </source>
</evidence>
<keyword evidence="5 7" id="KW-0443">Lipid metabolism</keyword>
<dbReference type="GO" id="GO:0000035">
    <property type="term" value="F:acyl binding"/>
    <property type="evidence" value="ECO:0007669"/>
    <property type="project" value="TreeGrafter"/>
</dbReference>
<feature type="modified residue" description="O-(pantetheine 4'-phosphoryl)serine" evidence="7">
    <location>
        <position position="38"/>
    </location>
</feature>
<dbReference type="SUPFAM" id="SSF47336">
    <property type="entry name" value="ACP-like"/>
    <property type="match status" value="1"/>
</dbReference>
<dbReference type="NCBIfam" id="NF002150">
    <property type="entry name" value="PRK00982.1-4"/>
    <property type="match status" value="1"/>
</dbReference>
<dbReference type="Proteomes" id="UP000005947">
    <property type="component" value="Unassembled WGS sequence"/>
</dbReference>
<accession>F1T5G7</accession>
<keyword evidence="3 7" id="KW-0597">Phosphoprotein</keyword>
<keyword evidence="7" id="KW-0963">Cytoplasm</keyword>
<comment type="subcellular location">
    <subcellularLocation>
        <location evidence="7">Cytoplasm</location>
    </subcellularLocation>
</comment>
<dbReference type="GO" id="GO:0016020">
    <property type="term" value="C:membrane"/>
    <property type="evidence" value="ECO:0007669"/>
    <property type="project" value="GOC"/>
</dbReference>
<sequence>MDSSQVFETVTNIISTELDVDKQSLTPQTEFKDLGADSFDLLSLITAFEDEFGSTLNDDILQNIKTINDAVDAIVNAQ</sequence>
<keyword evidence="1 7" id="KW-0596">Phosphopantetheine</keyword>
<comment type="similarity">
    <text evidence="7">Belongs to the acyl carrier protein (ACP) family.</text>
</comment>
<evidence type="ECO:0000313" key="9">
    <source>
        <dbReference type="EMBL" id="EGF23898.1"/>
    </source>
</evidence>
<evidence type="ECO:0000259" key="8">
    <source>
        <dbReference type="PROSITE" id="PS50075"/>
    </source>
</evidence>
<dbReference type="UniPathway" id="UPA00094"/>
<protein>
    <recommendedName>
        <fullName evidence="7">Acyl carrier protein</fullName>
        <shortName evidence="7">ACP</shortName>
    </recommendedName>
</protein>
<comment type="caution">
    <text evidence="9">The sequence shown here is derived from an EMBL/GenBank/DDBJ whole genome shotgun (WGS) entry which is preliminary data.</text>
</comment>
<organism evidence="9 10">
    <name type="scientific">Fannyhessea vaginae DSM 15829</name>
    <dbReference type="NCBI Taxonomy" id="525256"/>
    <lineage>
        <taxon>Bacteria</taxon>
        <taxon>Bacillati</taxon>
        <taxon>Actinomycetota</taxon>
        <taxon>Coriobacteriia</taxon>
        <taxon>Coriobacteriales</taxon>
        <taxon>Atopobiaceae</taxon>
        <taxon>Fannyhessea</taxon>
    </lineage>
</organism>
<dbReference type="PANTHER" id="PTHR20863">
    <property type="entry name" value="ACYL CARRIER PROTEIN"/>
    <property type="match status" value="1"/>
</dbReference>
<dbReference type="InterPro" id="IPR009081">
    <property type="entry name" value="PP-bd_ACP"/>
</dbReference>